<dbReference type="EMBL" id="DSRD01000156">
    <property type="protein sequence ID" value="HGW93116.1"/>
    <property type="molecule type" value="Genomic_DNA"/>
</dbReference>
<sequence>MLSQSSGYSATERVLCLSNGHGEDVIGVRILQALQQLPNAPKLAALPLVGEGWPYQKLGIPLIGPAKAMPSGGFIYMDGGRQLARDIRGGLLQLTLAQFRAVRQWTAQGGSILAVGDIVPLLIAYFSGAPYAFVGTAKSEYYLRDEAGNLFPHAFWEGWSGSVYYPWERWMMSRARCHAVFPRDTLTTKVLQKWSIPAFDLGNPMMDELHPRLLRSPIPTAPVPMVSRNWDSTLENSARGSLPVAEIQEPPHSRQDLLKVLLLPGSRIPEAYENWKLILQAVDNLINHFPNHSLGFVSAISPNLNLETFMYALVEQGWQVHEHPPQTKDPLLNCFSTVRAHWLTRQQVTLVLTQEAYADSLHWADWAIAMAGTATEQFVGLGKPAIIFPGKGPQFTQKFAEAQTRLLGESVVLVTKPSQAAIAIHDLVQNPERLQRIAENGRWRMGEPGAAQRIAECLMQQLNVQQHTY</sequence>
<proteinExistence type="predicted"/>
<dbReference type="InterPro" id="IPR019994">
    <property type="entry name" value="Lipid-A-disac_synthase-rel_put"/>
</dbReference>
<evidence type="ECO:0008006" key="2">
    <source>
        <dbReference type="Google" id="ProtNLM"/>
    </source>
</evidence>
<accession>A0A832H0J0</accession>
<reference evidence="1" key="1">
    <citation type="journal article" date="2020" name="mSystems">
        <title>Genome- and Community-Level Interaction Insights into Carbon Utilization and Element Cycling Functions of Hydrothermarchaeota in Hydrothermal Sediment.</title>
        <authorList>
            <person name="Zhou Z."/>
            <person name="Liu Y."/>
            <person name="Xu W."/>
            <person name="Pan J."/>
            <person name="Luo Z.H."/>
            <person name="Li M."/>
        </authorList>
    </citation>
    <scope>NUCLEOTIDE SEQUENCE [LARGE SCALE GENOMIC DNA]</scope>
    <source>
        <strain evidence="1">SpSt-402</strain>
    </source>
</reference>
<organism evidence="1">
    <name type="scientific">Oscillatoriales cyanobacterium SpSt-402</name>
    <dbReference type="NCBI Taxonomy" id="2282168"/>
    <lineage>
        <taxon>Bacteria</taxon>
        <taxon>Bacillati</taxon>
        <taxon>Cyanobacteriota</taxon>
        <taxon>Cyanophyceae</taxon>
        <taxon>Oscillatoriophycideae</taxon>
        <taxon>Oscillatoriales</taxon>
    </lineage>
</organism>
<dbReference type="SUPFAM" id="SSF53756">
    <property type="entry name" value="UDP-Glycosyltransferase/glycogen phosphorylase"/>
    <property type="match status" value="1"/>
</dbReference>
<dbReference type="AlphaFoldDB" id="A0A832H0J0"/>
<dbReference type="PANTHER" id="PTHR39517:SF1">
    <property type="entry name" value="LIPID-A-DISACCHARIDE SYNTHASE"/>
    <property type="match status" value="1"/>
</dbReference>
<dbReference type="NCBIfam" id="TIGR03492">
    <property type="entry name" value="lipid-A-disaccharide synthase-related protein"/>
    <property type="match status" value="2"/>
</dbReference>
<comment type="caution">
    <text evidence="1">The sequence shown here is derived from an EMBL/GenBank/DDBJ whole genome shotgun (WGS) entry which is preliminary data.</text>
</comment>
<protein>
    <recommendedName>
        <fullName evidence="2">Lipid-A-disaccharide synthase</fullName>
    </recommendedName>
</protein>
<name>A0A832H0J0_9CYAN</name>
<gene>
    <name evidence="1" type="ORF">ENR47_02350</name>
</gene>
<dbReference type="PANTHER" id="PTHR39517">
    <property type="entry name" value="SLL0192 PROTEIN"/>
    <property type="match status" value="1"/>
</dbReference>
<evidence type="ECO:0000313" key="1">
    <source>
        <dbReference type="EMBL" id="HGW93116.1"/>
    </source>
</evidence>